<evidence type="ECO:0000256" key="10">
    <source>
        <dbReference type="ARBA" id="ARBA00022679"/>
    </source>
</evidence>
<dbReference type="InterPro" id="IPR006638">
    <property type="entry name" value="Elp3/MiaA/NifB-like_rSAM"/>
</dbReference>
<gene>
    <name evidence="19" type="primary">fbiC</name>
    <name evidence="19" type="ORF">ABR63_03505</name>
</gene>
<evidence type="ECO:0000256" key="12">
    <source>
        <dbReference type="ARBA" id="ARBA00022723"/>
    </source>
</evidence>
<evidence type="ECO:0000256" key="3">
    <source>
        <dbReference type="ARBA" id="ARBA00004712"/>
    </source>
</evidence>
<keyword evidence="13" id="KW-0408">Iron</keyword>
<dbReference type="HAMAP" id="MF_01611">
    <property type="entry name" value="FO_synth_sub1"/>
    <property type="match status" value="1"/>
</dbReference>
<evidence type="ECO:0000256" key="1">
    <source>
        <dbReference type="ARBA" id="ARBA00001966"/>
    </source>
</evidence>
<dbReference type="InterPro" id="IPR013785">
    <property type="entry name" value="Aldolase_TIM"/>
</dbReference>
<dbReference type="SFLD" id="SFLDG01064">
    <property type="entry name" value="F420__menaquinone_cofactor_bio"/>
    <property type="match status" value="3"/>
</dbReference>
<accession>A0A0R2PQE6</accession>
<dbReference type="EC" id="4.3.1.32" evidence="6"/>
<dbReference type="SFLD" id="SFLDS00029">
    <property type="entry name" value="Radical_SAM"/>
    <property type="match status" value="3"/>
</dbReference>
<dbReference type="Pfam" id="PF19288">
    <property type="entry name" value="CofH_C"/>
    <property type="match status" value="1"/>
</dbReference>
<feature type="domain" description="Radical SAM core" evidence="18">
    <location>
        <begin position="53"/>
        <end position="300"/>
    </location>
</feature>
<dbReference type="NCBIfam" id="TIGR03551">
    <property type="entry name" value="F420_cofH"/>
    <property type="match status" value="1"/>
</dbReference>
<evidence type="ECO:0000256" key="14">
    <source>
        <dbReference type="ARBA" id="ARBA00023014"/>
    </source>
</evidence>
<comment type="pathway">
    <text evidence="3">Cofactor biosynthesis; coenzyme F0 biosynthesis.</text>
</comment>
<dbReference type="SFLD" id="SFLDG01389">
    <property type="entry name" value="menaquinone_synthsis_involved"/>
    <property type="match status" value="1"/>
</dbReference>
<evidence type="ECO:0000313" key="20">
    <source>
        <dbReference type="Proteomes" id="UP000050874"/>
    </source>
</evidence>
<dbReference type="Proteomes" id="UP000050874">
    <property type="component" value="Unassembled WGS sequence"/>
</dbReference>
<evidence type="ECO:0000259" key="18">
    <source>
        <dbReference type="PROSITE" id="PS51918"/>
    </source>
</evidence>
<evidence type="ECO:0000256" key="5">
    <source>
        <dbReference type="ARBA" id="ARBA00010826"/>
    </source>
</evidence>
<dbReference type="PROSITE" id="PS51918">
    <property type="entry name" value="RADICAL_SAM"/>
    <property type="match status" value="2"/>
</dbReference>
<dbReference type="GO" id="GO:0044689">
    <property type="term" value="F:7,8-didemethyl-8-hydroxy-5-deazariboflavin synthase activity"/>
    <property type="evidence" value="ECO:0007669"/>
    <property type="project" value="UniProtKB-EC"/>
</dbReference>
<keyword evidence="9" id="KW-0004">4Fe-4S</keyword>
<dbReference type="SMART" id="SM00729">
    <property type="entry name" value="Elp3"/>
    <property type="match status" value="2"/>
</dbReference>
<dbReference type="Pfam" id="PF04055">
    <property type="entry name" value="Radical_SAM"/>
    <property type="match status" value="2"/>
</dbReference>
<dbReference type="InterPro" id="IPR020050">
    <property type="entry name" value="FO_synthase_su2"/>
</dbReference>
<keyword evidence="15" id="KW-0456">Lyase</keyword>
<organism evidence="19 20">
    <name type="scientific">SAR86 cluster bacterium BACL1 MAG-120920-bin57</name>
    <dbReference type="NCBI Taxonomy" id="1655571"/>
    <lineage>
        <taxon>Bacteria</taxon>
        <taxon>Pseudomonadati</taxon>
        <taxon>Pseudomonadota</taxon>
        <taxon>Gammaproteobacteria</taxon>
        <taxon>SAR86 cluster</taxon>
    </lineage>
</organism>
<keyword evidence="11" id="KW-0949">S-adenosyl-L-methionine</keyword>
<keyword evidence="12" id="KW-0479">Metal-binding</keyword>
<comment type="caution">
    <text evidence="19">The sequence shown here is derived from an EMBL/GenBank/DDBJ whole genome shotgun (WGS) entry which is preliminary data.</text>
</comment>
<dbReference type="Gene3D" id="3.20.20.70">
    <property type="entry name" value="Aldolase class I"/>
    <property type="match status" value="2"/>
</dbReference>
<comment type="function">
    <text evidence="2">Catalyzes the radical-mediated synthesis of 7,8-didemethyl-8-hydroxy-5-deazariboflavin (FO) from 5-amino-6-(D-ribitylamino)uracil and L-tyrosine.</text>
</comment>
<dbReference type="EMBL" id="LIAV01000164">
    <property type="protein sequence ID" value="KRO40181.1"/>
    <property type="molecule type" value="Genomic_DNA"/>
</dbReference>
<evidence type="ECO:0000256" key="7">
    <source>
        <dbReference type="ARBA" id="ARBA00012289"/>
    </source>
</evidence>
<evidence type="ECO:0000256" key="9">
    <source>
        <dbReference type="ARBA" id="ARBA00022485"/>
    </source>
</evidence>
<evidence type="ECO:0000256" key="11">
    <source>
        <dbReference type="ARBA" id="ARBA00022691"/>
    </source>
</evidence>
<dbReference type="GO" id="GO:0051539">
    <property type="term" value="F:4 iron, 4 sulfur cluster binding"/>
    <property type="evidence" value="ECO:0007669"/>
    <property type="project" value="UniProtKB-KW"/>
</dbReference>
<dbReference type="InterPro" id="IPR019939">
    <property type="entry name" value="CofG_family"/>
</dbReference>
<evidence type="ECO:0000256" key="15">
    <source>
        <dbReference type="ARBA" id="ARBA00023239"/>
    </source>
</evidence>
<dbReference type="UniPathway" id="UPA00072"/>
<comment type="similarity">
    <text evidence="5">In the N-terminal section; belongs to the radical SAM superfamily. CofG family.</text>
</comment>
<dbReference type="GO" id="GO:0141093">
    <property type="term" value="F:5-amino-6-(D-ribitylamino)uracil--L-tyrosine 4-hydroxyphenyl transferase activity"/>
    <property type="evidence" value="ECO:0007669"/>
    <property type="project" value="UniProtKB-EC"/>
</dbReference>
<evidence type="ECO:0000256" key="16">
    <source>
        <dbReference type="ARBA" id="ARBA00048468"/>
    </source>
</evidence>
<dbReference type="EC" id="2.5.1.147" evidence="7"/>
<comment type="similarity">
    <text evidence="4">In the C-terminal section; belongs to the radical SAM superfamily. CofH family.</text>
</comment>
<keyword evidence="10 19" id="KW-0808">Transferase</keyword>
<dbReference type="GO" id="GO:0016779">
    <property type="term" value="F:nucleotidyltransferase activity"/>
    <property type="evidence" value="ECO:0007669"/>
    <property type="project" value="UniProtKB-KW"/>
</dbReference>
<comment type="cofactor">
    <cofactor evidence="1">
        <name>[4Fe-4S] cluster</name>
        <dbReference type="ChEBI" id="CHEBI:49883"/>
    </cofactor>
</comment>
<protein>
    <recommendedName>
        <fullName evidence="8">FO synthase</fullName>
        <ecNumber evidence="7">2.5.1.147</ecNumber>
        <ecNumber evidence="6">4.3.1.32</ecNumber>
    </recommendedName>
</protein>
<evidence type="ECO:0000256" key="2">
    <source>
        <dbReference type="ARBA" id="ARBA00003692"/>
    </source>
</evidence>
<comment type="catalytic activity">
    <reaction evidence="17">
        <text>5-amino-5-(4-hydroxybenzyl)-6-(D-ribitylimino)-5,6-dihydrouracil + S-adenosyl-L-methionine = 7,8-didemethyl-8-hydroxy-5-deazariboflavin + 5'-deoxyadenosine + L-methionine + NH4(+) + H(+)</text>
        <dbReference type="Rhea" id="RHEA:55204"/>
        <dbReference type="ChEBI" id="CHEBI:15378"/>
        <dbReference type="ChEBI" id="CHEBI:17319"/>
        <dbReference type="ChEBI" id="CHEBI:28938"/>
        <dbReference type="ChEBI" id="CHEBI:57844"/>
        <dbReference type="ChEBI" id="CHEBI:59789"/>
        <dbReference type="ChEBI" id="CHEBI:59904"/>
        <dbReference type="ChEBI" id="CHEBI:85936"/>
        <dbReference type="EC" id="4.3.1.32"/>
    </reaction>
</comment>
<dbReference type="PANTHER" id="PTHR43076">
    <property type="entry name" value="FO SYNTHASE (COFH)"/>
    <property type="match status" value="1"/>
</dbReference>
<name>A0A0R2PQE6_9GAMM</name>
<dbReference type="InterPro" id="IPR007197">
    <property type="entry name" value="rSAM"/>
</dbReference>
<reference evidence="20" key="1">
    <citation type="submission" date="2015-10" db="EMBL/GenBank/DDBJ databases">
        <title>Metagenome-Assembled Genomes uncover a global brackish microbiome.</title>
        <authorList>
            <person name="Hugerth L.W."/>
            <person name="Larsson J."/>
            <person name="Alneberg J."/>
            <person name="Lindh M.V."/>
            <person name="Legrand C."/>
            <person name="Pinhassi J."/>
            <person name="Andersson A."/>
        </authorList>
    </citation>
    <scope>NUCLEOTIDE SEQUENCE [LARGE SCALE GENOMIC DNA]</scope>
</reference>
<dbReference type="GO" id="GO:0046872">
    <property type="term" value="F:metal ion binding"/>
    <property type="evidence" value="ECO:0007669"/>
    <property type="project" value="UniProtKB-KW"/>
</dbReference>
<evidence type="ECO:0000256" key="13">
    <source>
        <dbReference type="ARBA" id="ARBA00023004"/>
    </source>
</evidence>
<evidence type="ECO:0000256" key="6">
    <source>
        <dbReference type="ARBA" id="ARBA00012126"/>
    </source>
</evidence>
<evidence type="ECO:0000256" key="4">
    <source>
        <dbReference type="ARBA" id="ARBA00010051"/>
    </source>
</evidence>
<dbReference type="InterPro" id="IPR058240">
    <property type="entry name" value="rSAM_sf"/>
</dbReference>
<dbReference type="SUPFAM" id="SSF102114">
    <property type="entry name" value="Radical SAM enzymes"/>
    <property type="match status" value="2"/>
</dbReference>
<sequence length="805" mass="89218">MDIKDYSNSALRNLIANESCNASDLELLSNVAISDFLIQSAYKKKFNYYGKKLTFSPKVFIPLTFLCRDVCHYCTFAQTPKNVESPYLSINQVVEIAKEGELKGCHEALFTLGDKPELRYNAARNALKDMGYSSTNEYLAACAQAVLDETSLIPHLNPGCLTPEELTMLKPLSGSMGLMVESLSEELMKKGQAHHGSPDKDPAFRLQTIEEAGKQKIPFTTGILIGIGETRFERLEALVKIAELHSLYGHIQEVIVQNFKAKPNTLMANAPEPSFDDLLWTVAMARLILPIDISLQVPPNLNSGHLDQLIMSGINDFGGISPVTKDFVNPEAPWPEIELLQETVTSLNQFLLPRTTLYPNYFSKLDEFSTPDISSRLLRKVDAQSLLREDAWVSGVSQSTPNYSDLRSTSGIKDVITKAEAQLDIDSISALLESDGRDFKYIIDYANELNRDLHGNTVTCVVNRNINYTNICSFKCNFCAFSKGKGHDDLRGKPYNISRDEIVRRTKEAVARGATEVCMQGGIHPAYTGQTYLDIIEAVRSVSDTIHIHAFSPLEIDHGRKTLNISTEEFLLELKKSGLNSLPGTAAEILHDDIRAVICPDKLNSMEWINIIKAAHAVGLPTTSTMMFGHVENMKHVAHHLASIQKIQLETSGITEFVPLPFVAEEAPIYRRGLSRPGPTFKEAVVVHSVSRILFHNTIKNIQGSWVKMGLPGLKVLLSAGINDVGGVLMNESITKAAGASFGQELELDKVLEITQSLGLNLVQRNTLYRTLNTNMSKLVDLQKIPLEPIVNDYHPPSQLEATHI</sequence>
<dbReference type="SFLD" id="SFLDF00343">
    <property type="entry name" value="aminofutalosine_synthase_(mqnE"/>
    <property type="match status" value="1"/>
</dbReference>
<dbReference type="AlphaFoldDB" id="A0A0R2PQE6"/>
<keyword evidence="14" id="KW-0411">Iron-sulfur</keyword>
<dbReference type="SFLD" id="SFLDG01388">
    <property type="entry name" value="7_8-didemethyl-8-hydroxy-5-dea"/>
    <property type="match status" value="2"/>
</dbReference>
<dbReference type="NCBIfam" id="TIGR00423">
    <property type="entry name" value="CofH family radical SAM protein"/>
    <property type="match status" value="1"/>
</dbReference>
<dbReference type="InterPro" id="IPR045567">
    <property type="entry name" value="CofH/MnqC-like_C"/>
</dbReference>
<dbReference type="InterPro" id="IPR034405">
    <property type="entry name" value="F420"/>
</dbReference>
<dbReference type="PANTHER" id="PTHR43076:SF1">
    <property type="entry name" value="LIPOYL SYNTHASE 2"/>
    <property type="match status" value="1"/>
</dbReference>
<proteinExistence type="inferred from homology"/>
<dbReference type="InterPro" id="IPR019940">
    <property type="entry name" value="CofH_family"/>
</dbReference>
<evidence type="ECO:0000256" key="8">
    <source>
        <dbReference type="ARBA" id="ARBA00022220"/>
    </source>
</evidence>
<feature type="domain" description="Radical SAM core" evidence="18">
    <location>
        <begin position="458"/>
        <end position="705"/>
    </location>
</feature>
<keyword evidence="19" id="KW-0548">Nucleotidyltransferase</keyword>
<dbReference type="NCBIfam" id="TIGR03550">
    <property type="entry name" value="F420_cofG"/>
    <property type="match status" value="1"/>
</dbReference>
<comment type="catalytic activity">
    <reaction evidence="16">
        <text>5-amino-6-(D-ribitylamino)uracil + L-tyrosine + S-adenosyl-L-methionine = 5-amino-5-(4-hydroxybenzyl)-6-(D-ribitylimino)-5,6-dihydrouracil + 2-iminoacetate + 5'-deoxyadenosine + L-methionine + H(+)</text>
        <dbReference type="Rhea" id="RHEA:55200"/>
        <dbReference type="ChEBI" id="CHEBI:15378"/>
        <dbReference type="ChEBI" id="CHEBI:15934"/>
        <dbReference type="ChEBI" id="CHEBI:17319"/>
        <dbReference type="ChEBI" id="CHEBI:57844"/>
        <dbReference type="ChEBI" id="CHEBI:58315"/>
        <dbReference type="ChEBI" id="CHEBI:59789"/>
        <dbReference type="ChEBI" id="CHEBI:77846"/>
        <dbReference type="ChEBI" id="CHEBI:85936"/>
        <dbReference type="EC" id="2.5.1.147"/>
    </reaction>
</comment>
<dbReference type="SFLD" id="SFLDF00294">
    <property type="entry name" value="7_8-didemethyl-8-hydroxy-5-dea"/>
    <property type="match status" value="1"/>
</dbReference>
<evidence type="ECO:0000313" key="19">
    <source>
        <dbReference type="EMBL" id="KRO40181.1"/>
    </source>
</evidence>
<dbReference type="CDD" id="cd01335">
    <property type="entry name" value="Radical_SAM"/>
    <property type="match status" value="2"/>
</dbReference>
<evidence type="ECO:0000256" key="17">
    <source>
        <dbReference type="ARBA" id="ARBA00048974"/>
    </source>
</evidence>
<dbReference type="NCBIfam" id="NF004884">
    <property type="entry name" value="PRK06245.1"/>
    <property type="match status" value="1"/>
</dbReference>
<dbReference type="HAMAP" id="MF_01612">
    <property type="entry name" value="FO_synth_sub2"/>
    <property type="match status" value="1"/>
</dbReference>